<dbReference type="KEGG" id="amaq:GO499_09925"/>
<name>A0A6P1SXS7_9RHOB</name>
<evidence type="ECO:0000313" key="3">
    <source>
        <dbReference type="Proteomes" id="UP000464495"/>
    </source>
</evidence>
<dbReference type="InterPro" id="IPR014044">
    <property type="entry name" value="CAP_dom"/>
</dbReference>
<organism evidence="2 3">
    <name type="scientific">Algicella marina</name>
    <dbReference type="NCBI Taxonomy" id="2683284"/>
    <lineage>
        <taxon>Bacteria</taxon>
        <taxon>Pseudomonadati</taxon>
        <taxon>Pseudomonadota</taxon>
        <taxon>Alphaproteobacteria</taxon>
        <taxon>Rhodobacterales</taxon>
        <taxon>Paracoccaceae</taxon>
        <taxon>Algicella</taxon>
    </lineage>
</organism>
<evidence type="ECO:0000259" key="1">
    <source>
        <dbReference type="Pfam" id="PF00188"/>
    </source>
</evidence>
<sequence length="145" mass="15128">MIIRRGAGPCEAWSATLADAIFNATNRARATAGLRPFIASATLAGLADGYAQRLLHGGQLSHTLGNTTLSSRLAGAGYAFSAAAENIAYQRGREDSALSVLFMQSWMASAGHRRNILNARLTELGVGTASGDGATYAVQVFATPR</sequence>
<dbReference type="Gene3D" id="3.40.33.10">
    <property type="entry name" value="CAP"/>
    <property type="match status" value="1"/>
</dbReference>
<feature type="domain" description="SCP" evidence="1">
    <location>
        <begin position="22"/>
        <end position="141"/>
    </location>
</feature>
<dbReference type="EMBL" id="CP046620">
    <property type="protein sequence ID" value="QHQ35484.1"/>
    <property type="molecule type" value="Genomic_DNA"/>
</dbReference>
<dbReference type="SUPFAM" id="SSF55797">
    <property type="entry name" value="PR-1-like"/>
    <property type="match status" value="1"/>
</dbReference>
<proteinExistence type="predicted"/>
<evidence type="ECO:0000313" key="2">
    <source>
        <dbReference type="EMBL" id="QHQ35484.1"/>
    </source>
</evidence>
<dbReference type="Proteomes" id="UP000464495">
    <property type="component" value="Chromosome"/>
</dbReference>
<dbReference type="PANTHER" id="PTHR31157">
    <property type="entry name" value="SCP DOMAIN-CONTAINING PROTEIN"/>
    <property type="match status" value="1"/>
</dbReference>
<reference evidence="2 3" key="1">
    <citation type="submission" date="2019-12" db="EMBL/GenBank/DDBJ databases">
        <title>Complete genome sequence of Algicella marina strain 9Alg 56(T) isolated from the red alga Tichocarpus crinitus.</title>
        <authorList>
            <person name="Kim S.-G."/>
            <person name="Nedashkovskaya O.I."/>
        </authorList>
    </citation>
    <scope>NUCLEOTIDE SEQUENCE [LARGE SCALE GENOMIC DNA]</scope>
    <source>
        <strain evidence="2 3">9Alg 56</strain>
    </source>
</reference>
<keyword evidence="3" id="KW-1185">Reference proteome</keyword>
<accession>A0A6P1SXS7</accession>
<dbReference type="CDD" id="cd05379">
    <property type="entry name" value="CAP_bacterial"/>
    <property type="match status" value="1"/>
</dbReference>
<dbReference type="PANTHER" id="PTHR31157:SF1">
    <property type="entry name" value="SCP DOMAIN-CONTAINING PROTEIN"/>
    <property type="match status" value="1"/>
</dbReference>
<dbReference type="AlphaFoldDB" id="A0A6P1SXS7"/>
<protein>
    <recommendedName>
        <fullName evidence="1">SCP domain-containing protein</fullName>
    </recommendedName>
</protein>
<gene>
    <name evidence="2" type="ORF">GO499_09925</name>
</gene>
<dbReference type="InterPro" id="IPR035940">
    <property type="entry name" value="CAP_sf"/>
</dbReference>
<dbReference type="Pfam" id="PF00188">
    <property type="entry name" value="CAP"/>
    <property type="match status" value="1"/>
</dbReference>